<evidence type="ECO:0000256" key="4">
    <source>
        <dbReference type="ARBA" id="ARBA00022519"/>
    </source>
</evidence>
<name>E0WTG9_9ENTR</name>
<dbReference type="InterPro" id="IPR051199">
    <property type="entry name" value="LPS_LOS_Heptosyltrfase"/>
</dbReference>
<organism evidence="14 15">
    <name type="scientific">Candidatus Regiella insecticola LSR1</name>
    <dbReference type="NCBI Taxonomy" id="663321"/>
    <lineage>
        <taxon>Bacteria</taxon>
        <taxon>Pseudomonadati</taxon>
        <taxon>Pseudomonadota</taxon>
        <taxon>Gammaproteobacteria</taxon>
        <taxon>Enterobacterales</taxon>
        <taxon>Enterobacteriaceae</taxon>
        <taxon>aphid secondary symbionts</taxon>
        <taxon>Candidatus Regiella</taxon>
    </lineage>
</organism>
<evidence type="ECO:0000256" key="5">
    <source>
        <dbReference type="ARBA" id="ARBA00022676"/>
    </source>
</evidence>
<keyword evidence="15" id="KW-1185">Reference proteome</keyword>
<evidence type="ECO:0000256" key="2">
    <source>
        <dbReference type="ARBA" id="ARBA00004713"/>
    </source>
</evidence>
<dbReference type="Proteomes" id="UP000005726">
    <property type="component" value="Unassembled WGS sequence"/>
</dbReference>
<evidence type="ECO:0000256" key="1">
    <source>
        <dbReference type="ARBA" id="ARBA00004515"/>
    </source>
</evidence>
<dbReference type="FunFam" id="3.40.50.2000:FF:000106">
    <property type="entry name" value="Lipopolysaccharide heptosyltransferase 1"/>
    <property type="match status" value="1"/>
</dbReference>
<reference evidence="14" key="1">
    <citation type="journal article" date="2009" name="Environ. Microbiol.">
        <title>Dynamics of genome evolution in facultative symbionts of aphids.</title>
        <authorList>
            <person name="Degnan P.H."/>
            <person name="Leonardo T.E."/>
            <person name="Cass B.N."/>
            <person name="Hurwitz B."/>
            <person name="Stern D."/>
            <person name="Gibbs R.A."/>
            <person name="Richards S."/>
            <person name="Moran N.A."/>
        </authorList>
    </citation>
    <scope>NUCLEOTIDE SEQUENCE [LARGE SCALE GENOMIC DNA]</scope>
    <source>
        <strain evidence="14">LSR1</strain>
    </source>
</reference>
<comment type="similarity">
    <text evidence="9">Belongs to the glycosyltransferase 9 family.</text>
</comment>
<dbReference type="GO" id="GO:0009244">
    <property type="term" value="P:lipopolysaccharide core region biosynthetic process"/>
    <property type="evidence" value="ECO:0007669"/>
    <property type="project" value="InterPro"/>
</dbReference>
<dbReference type="EC" id="2.4.99.23" evidence="10"/>
<keyword evidence="4" id="KW-0997">Cell inner membrane</keyword>
<dbReference type="AlphaFoldDB" id="E0WTG9"/>
<evidence type="ECO:0000256" key="3">
    <source>
        <dbReference type="ARBA" id="ARBA00022475"/>
    </source>
</evidence>
<evidence type="ECO:0000313" key="14">
    <source>
        <dbReference type="EMBL" id="EFL91854.1"/>
    </source>
</evidence>
<keyword evidence="7" id="KW-0448">Lipopolysaccharide biosynthesis</keyword>
<keyword evidence="8" id="KW-0472">Membrane</keyword>
<proteinExistence type="inferred from homology"/>
<dbReference type="PANTHER" id="PTHR30160">
    <property type="entry name" value="TETRAACYLDISACCHARIDE 4'-KINASE-RELATED"/>
    <property type="match status" value="1"/>
</dbReference>
<dbReference type="NCBIfam" id="TIGR02193">
    <property type="entry name" value="heptsyl_trn_I"/>
    <property type="match status" value="1"/>
</dbReference>
<dbReference type="HOGENOM" id="CLU_038371_6_0_6"/>
<evidence type="ECO:0000256" key="7">
    <source>
        <dbReference type="ARBA" id="ARBA00022985"/>
    </source>
</evidence>
<sequence length="335" mass="38544">MNSYSPNSRKRDRLMHVLLVKTSSMGDVLHTLPAVTDAMKAIPDLHIDWVIEEQFSQIPSWHPIVDQVIPVAIRRWRKNWFARHIRQERYAFINRIQQRHYDLIIDAQGLLKSAALVTRFAKGIKHGPDYKSARESFASWFYHCRHAIDKQQHAVERTRQLFAKSFNYERPHSKGDYGIAQHFLYRSEATAAPYLVFLHATTRSNKYWPEAHWIQLIQWVQATGLKIKLPWGNEHEHQRAIRLAGDFPHVEVLPKLPLQQIAEILFNATAVVSVDTGLSHLTAALDRPNITLFGPTDPALIGGYGKNQIALISKHKKMHTLTASIIITELEKIIS</sequence>
<dbReference type="Gene3D" id="3.40.50.2000">
    <property type="entry name" value="Glycogen Phosphorylase B"/>
    <property type="match status" value="2"/>
</dbReference>
<dbReference type="InterPro" id="IPR002201">
    <property type="entry name" value="Glyco_trans_9"/>
</dbReference>
<keyword evidence="6 14" id="KW-0808">Transferase</keyword>
<dbReference type="GO" id="GO:0005829">
    <property type="term" value="C:cytosol"/>
    <property type="evidence" value="ECO:0007669"/>
    <property type="project" value="TreeGrafter"/>
</dbReference>
<dbReference type="CDD" id="cd03789">
    <property type="entry name" value="GT9_LPS_heptosyltransferase"/>
    <property type="match status" value="1"/>
</dbReference>
<evidence type="ECO:0000256" key="9">
    <source>
        <dbReference type="ARBA" id="ARBA00043995"/>
    </source>
</evidence>
<dbReference type="GO" id="GO:0008713">
    <property type="term" value="F:ADP-heptose-lipopolysaccharide heptosyltransferase activity"/>
    <property type="evidence" value="ECO:0007669"/>
    <property type="project" value="TreeGrafter"/>
</dbReference>
<evidence type="ECO:0000256" key="10">
    <source>
        <dbReference type="ARBA" id="ARBA00044041"/>
    </source>
</evidence>
<dbReference type="Pfam" id="PF01075">
    <property type="entry name" value="Glyco_transf_9"/>
    <property type="match status" value="1"/>
</dbReference>
<evidence type="ECO:0000256" key="6">
    <source>
        <dbReference type="ARBA" id="ARBA00022679"/>
    </source>
</evidence>
<keyword evidence="5" id="KW-0328">Glycosyltransferase</keyword>
<dbReference type="InterPro" id="IPR011908">
    <property type="entry name" value="LipoPS_heptosylTferase-I"/>
</dbReference>
<evidence type="ECO:0000313" key="15">
    <source>
        <dbReference type="Proteomes" id="UP000005726"/>
    </source>
</evidence>
<comment type="subcellular location">
    <subcellularLocation>
        <location evidence="1">Cell inner membrane</location>
        <topology evidence="1">Peripheral membrane protein</topology>
        <orientation evidence="1">Cytoplasmic side</orientation>
    </subcellularLocation>
</comment>
<comment type="pathway">
    <text evidence="2">Bacterial outer membrane biogenesis; LPS core biosynthesis.</text>
</comment>
<dbReference type="PANTHER" id="PTHR30160:SF19">
    <property type="entry name" value="LIPOPOLYSACCHARIDE HEPTOSYLTRANSFERASE 1"/>
    <property type="match status" value="1"/>
</dbReference>
<dbReference type="GO" id="GO:0005886">
    <property type="term" value="C:plasma membrane"/>
    <property type="evidence" value="ECO:0007669"/>
    <property type="project" value="UniProtKB-SubCell"/>
</dbReference>
<keyword evidence="3" id="KW-1003">Cell membrane</keyword>
<dbReference type="EMBL" id="GL379592">
    <property type="protein sequence ID" value="EFL91854.1"/>
    <property type="molecule type" value="Genomic_DNA"/>
</dbReference>
<comment type="catalytic activity">
    <reaction evidence="13">
        <text>an alpha-Kdo-(2-&gt;4)-alpha-Kdo-(2-&gt;6)-lipid A + ADP-L-glycero-beta-D-manno-heptose = an L-alpha-D-Hep-(1-&gt;5)-[alpha-Kdo-(2-&gt;4)]-alpha-Kdo-(2-&gt;6)-lipid A + ADP + H(+)</text>
        <dbReference type="Rhea" id="RHEA:74067"/>
        <dbReference type="ChEBI" id="CHEBI:15378"/>
        <dbReference type="ChEBI" id="CHEBI:61506"/>
        <dbReference type="ChEBI" id="CHEBI:176431"/>
        <dbReference type="ChEBI" id="CHEBI:193068"/>
        <dbReference type="ChEBI" id="CHEBI:456216"/>
        <dbReference type="EC" id="2.4.99.23"/>
    </reaction>
</comment>
<evidence type="ECO:0000256" key="11">
    <source>
        <dbReference type="ARBA" id="ARBA00044190"/>
    </source>
</evidence>
<dbReference type="SUPFAM" id="SSF53756">
    <property type="entry name" value="UDP-Glycosyltransferase/glycogen phosphorylase"/>
    <property type="match status" value="1"/>
</dbReference>
<protein>
    <recommendedName>
        <fullName evidence="11">Lipopolysaccharide heptosyltransferase 1</fullName>
        <ecNumber evidence="10">2.4.99.23</ecNumber>
    </recommendedName>
    <alternativeName>
        <fullName evidence="12">ADP-heptose:lipopolysaccharide heptosyltransferase I</fullName>
    </alternativeName>
</protein>
<evidence type="ECO:0000256" key="12">
    <source>
        <dbReference type="ARBA" id="ARBA00044330"/>
    </source>
</evidence>
<dbReference type="NCBIfam" id="NF008204">
    <property type="entry name" value="PRK10964.1"/>
    <property type="match status" value="1"/>
</dbReference>
<accession>E0WTG9</accession>
<evidence type="ECO:0000256" key="8">
    <source>
        <dbReference type="ARBA" id="ARBA00023136"/>
    </source>
</evidence>
<gene>
    <name evidence="14" type="primary">rfaC</name>
    <name evidence="14" type="ORF">REG_1328</name>
</gene>
<evidence type="ECO:0000256" key="13">
    <source>
        <dbReference type="ARBA" id="ARBA00049201"/>
    </source>
</evidence>